<dbReference type="AlphaFoldDB" id="A0AAJ0BQZ4"/>
<protein>
    <submittedName>
        <fullName evidence="2">Uncharacterized protein</fullName>
    </submittedName>
</protein>
<keyword evidence="3" id="KW-1185">Reference proteome</keyword>
<evidence type="ECO:0000313" key="3">
    <source>
        <dbReference type="Proteomes" id="UP001244011"/>
    </source>
</evidence>
<reference evidence="2" key="1">
    <citation type="submission" date="2023-06" db="EMBL/GenBank/DDBJ databases">
        <title>Genome-scale phylogeny and comparative genomics of the fungal order Sordariales.</title>
        <authorList>
            <consortium name="Lawrence Berkeley National Laboratory"/>
            <person name="Hensen N."/>
            <person name="Bonometti L."/>
            <person name="Westerberg I."/>
            <person name="Brannstrom I.O."/>
            <person name="Guillou S."/>
            <person name="Cros-Aarteil S."/>
            <person name="Calhoun S."/>
            <person name="Haridas S."/>
            <person name="Kuo A."/>
            <person name="Mondo S."/>
            <person name="Pangilinan J."/>
            <person name="Riley R."/>
            <person name="Labutti K."/>
            <person name="Andreopoulos B."/>
            <person name="Lipzen A."/>
            <person name="Chen C."/>
            <person name="Yanf M."/>
            <person name="Daum C."/>
            <person name="Ng V."/>
            <person name="Clum A."/>
            <person name="Steindorff A."/>
            <person name="Ohm R."/>
            <person name="Martin F."/>
            <person name="Silar P."/>
            <person name="Natvig D."/>
            <person name="Lalanne C."/>
            <person name="Gautier V."/>
            <person name="Ament-Velasquez S.L."/>
            <person name="Kruys A."/>
            <person name="Hutchinson M.I."/>
            <person name="Powell A.J."/>
            <person name="Barry K."/>
            <person name="Miller A.N."/>
            <person name="Grigoriev I.V."/>
            <person name="Debuchy R."/>
            <person name="Gladieux P."/>
            <person name="Thoren M.H."/>
            <person name="Johannesson H."/>
        </authorList>
    </citation>
    <scope>NUCLEOTIDE SEQUENCE</scope>
    <source>
        <strain evidence="2">8032-3</strain>
    </source>
</reference>
<dbReference type="GeneID" id="85316078"/>
<comment type="caution">
    <text evidence="2">The sequence shown here is derived from an EMBL/GenBank/DDBJ whole genome shotgun (WGS) entry which is preliminary data.</text>
</comment>
<dbReference type="Proteomes" id="UP001244011">
    <property type="component" value="Unassembled WGS sequence"/>
</dbReference>
<evidence type="ECO:0000256" key="1">
    <source>
        <dbReference type="SAM" id="MobiDB-lite"/>
    </source>
</evidence>
<sequence length="255" mass="28271">MTELSHTGAEMSWAEPDIDYTAIRIWDLEEDPKPPTSAMAHANCSCSRKDQDGNHRVTAGSSSSSATSFMRQRSRPKYRRLQADLEALRWRLVEAEWEGGDGTTAQPRVAQEVCRAKCGTSGRGTRGNCTCRGRGSSAGAILVASPTTLAAQLRVARERTGRFAMKLNSWRCYEPPRWCLNEDLGNGPSNLDPVNLLTSEIGSMTWLHKPGLLHSKYPIFMGCQTGLTRYLPRSRGFGEHLDEMRGILRPVYGPV</sequence>
<dbReference type="EMBL" id="MU839033">
    <property type="protein sequence ID" value="KAK1762864.1"/>
    <property type="molecule type" value="Genomic_DNA"/>
</dbReference>
<feature type="compositionally biased region" description="Low complexity" evidence="1">
    <location>
        <begin position="58"/>
        <end position="68"/>
    </location>
</feature>
<gene>
    <name evidence="2" type="ORF">QBC33DRAFT_623424</name>
</gene>
<name>A0AAJ0BQZ4_9PEZI</name>
<feature type="region of interest" description="Disordered" evidence="1">
    <location>
        <begin position="34"/>
        <end position="73"/>
    </location>
</feature>
<proteinExistence type="predicted"/>
<accession>A0AAJ0BQZ4</accession>
<dbReference type="RefSeq" id="XP_060279077.1">
    <property type="nucleotide sequence ID" value="XM_060432891.1"/>
</dbReference>
<organism evidence="2 3">
    <name type="scientific">Phialemonium atrogriseum</name>
    <dbReference type="NCBI Taxonomy" id="1093897"/>
    <lineage>
        <taxon>Eukaryota</taxon>
        <taxon>Fungi</taxon>
        <taxon>Dikarya</taxon>
        <taxon>Ascomycota</taxon>
        <taxon>Pezizomycotina</taxon>
        <taxon>Sordariomycetes</taxon>
        <taxon>Sordariomycetidae</taxon>
        <taxon>Cephalothecales</taxon>
        <taxon>Cephalothecaceae</taxon>
        <taxon>Phialemonium</taxon>
    </lineage>
</organism>
<evidence type="ECO:0000313" key="2">
    <source>
        <dbReference type="EMBL" id="KAK1762864.1"/>
    </source>
</evidence>